<dbReference type="PANTHER" id="PTHR30328">
    <property type="entry name" value="TRANSCRIPTIONAL REPRESSOR"/>
    <property type="match status" value="1"/>
</dbReference>
<dbReference type="InterPro" id="IPR001647">
    <property type="entry name" value="HTH_TetR"/>
</dbReference>
<comment type="caution">
    <text evidence="4">The sequence shown here is derived from an EMBL/GenBank/DDBJ whole genome shotgun (WGS) entry which is preliminary data.</text>
</comment>
<evidence type="ECO:0000313" key="4">
    <source>
        <dbReference type="EMBL" id="MFC3640261.1"/>
    </source>
</evidence>
<dbReference type="SUPFAM" id="SSF48498">
    <property type="entry name" value="Tetracyclin repressor-like, C-terminal domain"/>
    <property type="match status" value="1"/>
</dbReference>
<evidence type="ECO:0000259" key="3">
    <source>
        <dbReference type="PROSITE" id="PS50977"/>
    </source>
</evidence>
<name>A0ABV7UNF6_9HYPH</name>
<reference evidence="5" key="1">
    <citation type="journal article" date="2019" name="Int. J. Syst. Evol. Microbiol.">
        <title>The Global Catalogue of Microorganisms (GCM) 10K type strain sequencing project: providing services to taxonomists for standard genome sequencing and annotation.</title>
        <authorList>
            <consortium name="The Broad Institute Genomics Platform"/>
            <consortium name="The Broad Institute Genome Sequencing Center for Infectious Disease"/>
            <person name="Wu L."/>
            <person name="Ma J."/>
        </authorList>
    </citation>
    <scope>NUCLEOTIDE SEQUENCE [LARGE SCALE GENOMIC DNA]</scope>
    <source>
        <strain evidence="5">KCTC 42282</strain>
    </source>
</reference>
<dbReference type="InterPro" id="IPR050109">
    <property type="entry name" value="HTH-type_TetR-like_transc_reg"/>
</dbReference>
<proteinExistence type="predicted"/>
<dbReference type="InterPro" id="IPR009057">
    <property type="entry name" value="Homeodomain-like_sf"/>
</dbReference>
<protein>
    <submittedName>
        <fullName evidence="4">TetR family transcriptional regulator</fullName>
    </submittedName>
</protein>
<keyword evidence="5" id="KW-1185">Reference proteome</keyword>
<sequence length="188" mass="20931">MQTGSKRNAELTRQKLLAAATEEFAANGLAGGRIDRIAAAAGISKPMLYAYFGDKEALFAAALAQEVMAATSRDRFDPDDLEGYAGRTYDLLVERPRLWRLLAWHHLERGLDVLMLPEGQDILRDKRDAIAAAQADGRITSEFEPMEVVRLVAALSQLWCMAEPARDDVEHRARRATIKRAVARLLLK</sequence>
<dbReference type="InterPro" id="IPR041467">
    <property type="entry name" value="Sco4008_C"/>
</dbReference>
<dbReference type="RefSeq" id="WP_191321302.1">
    <property type="nucleotide sequence ID" value="NZ_BNCG01000062.1"/>
</dbReference>
<dbReference type="Gene3D" id="1.10.357.10">
    <property type="entry name" value="Tetracycline Repressor, domain 2"/>
    <property type="match status" value="1"/>
</dbReference>
<organism evidence="4 5">
    <name type="scientific">Camelimonas fluminis</name>
    <dbReference type="NCBI Taxonomy" id="1576911"/>
    <lineage>
        <taxon>Bacteria</taxon>
        <taxon>Pseudomonadati</taxon>
        <taxon>Pseudomonadota</taxon>
        <taxon>Alphaproteobacteria</taxon>
        <taxon>Hyphomicrobiales</taxon>
        <taxon>Chelatococcaceae</taxon>
        <taxon>Camelimonas</taxon>
    </lineage>
</organism>
<dbReference type="InterPro" id="IPR036271">
    <property type="entry name" value="Tet_transcr_reg_TetR-rel_C_sf"/>
</dbReference>
<feature type="DNA-binding region" description="H-T-H motif" evidence="2">
    <location>
        <begin position="33"/>
        <end position="52"/>
    </location>
</feature>
<dbReference type="Proteomes" id="UP001595704">
    <property type="component" value="Unassembled WGS sequence"/>
</dbReference>
<dbReference type="PANTHER" id="PTHR30328:SF54">
    <property type="entry name" value="HTH-TYPE TRANSCRIPTIONAL REPRESSOR SCO4008"/>
    <property type="match status" value="1"/>
</dbReference>
<gene>
    <name evidence="4" type="ORF">ACFONL_23310</name>
</gene>
<dbReference type="SUPFAM" id="SSF46689">
    <property type="entry name" value="Homeodomain-like"/>
    <property type="match status" value="1"/>
</dbReference>
<accession>A0ABV7UNF6</accession>
<evidence type="ECO:0000256" key="2">
    <source>
        <dbReference type="PROSITE-ProRule" id="PRU00335"/>
    </source>
</evidence>
<evidence type="ECO:0000256" key="1">
    <source>
        <dbReference type="ARBA" id="ARBA00023125"/>
    </source>
</evidence>
<dbReference type="Pfam" id="PF17926">
    <property type="entry name" value="TetR_C_21"/>
    <property type="match status" value="1"/>
</dbReference>
<feature type="domain" description="HTH tetR-type" evidence="3">
    <location>
        <begin position="10"/>
        <end position="70"/>
    </location>
</feature>
<keyword evidence="1 2" id="KW-0238">DNA-binding</keyword>
<dbReference type="Pfam" id="PF00440">
    <property type="entry name" value="TetR_N"/>
    <property type="match status" value="1"/>
</dbReference>
<dbReference type="PRINTS" id="PR00455">
    <property type="entry name" value="HTHTETR"/>
</dbReference>
<dbReference type="PROSITE" id="PS50977">
    <property type="entry name" value="HTH_TETR_2"/>
    <property type="match status" value="1"/>
</dbReference>
<evidence type="ECO:0000313" key="5">
    <source>
        <dbReference type="Proteomes" id="UP001595704"/>
    </source>
</evidence>
<dbReference type="EMBL" id="JBHRYC010000145">
    <property type="protein sequence ID" value="MFC3640261.1"/>
    <property type="molecule type" value="Genomic_DNA"/>
</dbReference>